<feature type="compositionally biased region" description="Basic and acidic residues" evidence="1">
    <location>
        <begin position="52"/>
        <end position="64"/>
    </location>
</feature>
<proteinExistence type="predicted"/>
<feature type="region of interest" description="Disordered" evidence="1">
    <location>
        <begin position="52"/>
        <end position="83"/>
    </location>
</feature>
<evidence type="ECO:0000256" key="1">
    <source>
        <dbReference type="SAM" id="MobiDB-lite"/>
    </source>
</evidence>
<organism evidence="2 3">
    <name type="scientific">Yoonia sediminilitoris</name>
    <dbReference type="NCBI Taxonomy" id="1286148"/>
    <lineage>
        <taxon>Bacteria</taxon>
        <taxon>Pseudomonadati</taxon>
        <taxon>Pseudomonadota</taxon>
        <taxon>Alphaproteobacteria</taxon>
        <taxon>Rhodobacterales</taxon>
        <taxon>Paracoccaceae</taxon>
        <taxon>Yoonia</taxon>
    </lineage>
</organism>
<accession>A0A2T6KB06</accession>
<dbReference type="EMBL" id="QBUD01000011">
    <property type="protein sequence ID" value="PUB12066.1"/>
    <property type="molecule type" value="Genomic_DNA"/>
</dbReference>
<gene>
    <name evidence="2" type="ORF">C8N45_11143</name>
</gene>
<keyword evidence="3" id="KW-1185">Reference proteome</keyword>
<dbReference type="AlphaFoldDB" id="A0A2T6KB06"/>
<comment type="caution">
    <text evidence="2">The sequence shown here is derived from an EMBL/GenBank/DDBJ whole genome shotgun (WGS) entry which is preliminary data.</text>
</comment>
<protein>
    <submittedName>
        <fullName evidence="2">Uncharacterized protein</fullName>
    </submittedName>
</protein>
<dbReference type="Proteomes" id="UP000244523">
    <property type="component" value="Unassembled WGS sequence"/>
</dbReference>
<reference evidence="2 3" key="1">
    <citation type="submission" date="2018-04" db="EMBL/GenBank/DDBJ databases">
        <title>Genomic Encyclopedia of Archaeal and Bacterial Type Strains, Phase II (KMG-II): from individual species to whole genera.</title>
        <authorList>
            <person name="Goeker M."/>
        </authorList>
    </citation>
    <scope>NUCLEOTIDE SEQUENCE [LARGE SCALE GENOMIC DNA]</scope>
    <source>
        <strain evidence="2 3">DSM 29955</strain>
    </source>
</reference>
<evidence type="ECO:0000313" key="2">
    <source>
        <dbReference type="EMBL" id="PUB12066.1"/>
    </source>
</evidence>
<evidence type="ECO:0000313" key="3">
    <source>
        <dbReference type="Proteomes" id="UP000244523"/>
    </source>
</evidence>
<name>A0A2T6KB06_9RHOB</name>
<sequence length="83" mass="9163">MRRFLWSNLAAGQRNLSARRLVLPIERSIRMAYYANASSTTQALKQSLDDMVERARSANEKAKQASDGAEESGTVVSEAMNAD</sequence>